<dbReference type="Proteomes" id="UP000007879">
    <property type="component" value="Unassembled WGS sequence"/>
</dbReference>
<dbReference type="GO" id="GO:0008622">
    <property type="term" value="C:epsilon DNA polymerase complex"/>
    <property type="evidence" value="ECO:0007669"/>
    <property type="project" value="TreeGrafter"/>
</dbReference>
<feature type="compositionally biased region" description="Basic and acidic residues" evidence="4">
    <location>
        <begin position="92"/>
        <end position="105"/>
    </location>
</feature>
<proteinExistence type="predicted"/>
<dbReference type="CDD" id="cd22928">
    <property type="entry name" value="HFD_POLE3_DPB4"/>
    <property type="match status" value="1"/>
</dbReference>
<dbReference type="GO" id="GO:0006272">
    <property type="term" value="P:leading strand elongation"/>
    <property type="evidence" value="ECO:0007669"/>
    <property type="project" value="TreeGrafter"/>
</dbReference>
<evidence type="ECO:0000256" key="4">
    <source>
        <dbReference type="SAM" id="MobiDB-lite"/>
    </source>
</evidence>
<dbReference type="Pfam" id="PF00808">
    <property type="entry name" value="CBFD_NFYB_HMF"/>
    <property type="match status" value="1"/>
</dbReference>
<protein>
    <recommendedName>
        <fullName evidence="3">DNA polymerase epsilon subunit 3</fullName>
    </recommendedName>
</protein>
<dbReference type="eggNOG" id="KOG0870">
    <property type="taxonomic scope" value="Eukaryota"/>
</dbReference>
<dbReference type="EnsemblMetazoa" id="XM_003384966.3">
    <property type="protein sequence ID" value="XP_003385014.1"/>
    <property type="gene ID" value="LOC100636363"/>
</dbReference>
<dbReference type="GO" id="GO:0008623">
    <property type="term" value="C:CHRAC"/>
    <property type="evidence" value="ECO:0007669"/>
    <property type="project" value="TreeGrafter"/>
</dbReference>
<evidence type="ECO:0000256" key="3">
    <source>
        <dbReference type="ARBA" id="ARBA00039793"/>
    </source>
</evidence>
<dbReference type="Gene3D" id="1.10.20.10">
    <property type="entry name" value="Histone, subunit A"/>
    <property type="match status" value="1"/>
</dbReference>
<dbReference type="InterPro" id="IPR051377">
    <property type="entry name" value="DNA_Pol-Epsilon_Subunit"/>
</dbReference>
<dbReference type="SUPFAM" id="SSF47113">
    <property type="entry name" value="Histone-fold"/>
    <property type="match status" value="1"/>
</dbReference>
<evidence type="ECO:0000313" key="7">
    <source>
        <dbReference type="Proteomes" id="UP000007879"/>
    </source>
</evidence>
<evidence type="ECO:0000256" key="2">
    <source>
        <dbReference type="ARBA" id="ARBA00023242"/>
    </source>
</evidence>
<reference evidence="7" key="1">
    <citation type="journal article" date="2010" name="Nature">
        <title>The Amphimedon queenslandica genome and the evolution of animal complexity.</title>
        <authorList>
            <person name="Srivastava M."/>
            <person name="Simakov O."/>
            <person name="Chapman J."/>
            <person name="Fahey B."/>
            <person name="Gauthier M.E."/>
            <person name="Mitros T."/>
            <person name="Richards G.S."/>
            <person name="Conaco C."/>
            <person name="Dacre M."/>
            <person name="Hellsten U."/>
            <person name="Larroux C."/>
            <person name="Putnam N.H."/>
            <person name="Stanke M."/>
            <person name="Adamska M."/>
            <person name="Darling A."/>
            <person name="Degnan S.M."/>
            <person name="Oakley T.H."/>
            <person name="Plachetzki D.C."/>
            <person name="Zhai Y."/>
            <person name="Adamski M."/>
            <person name="Calcino A."/>
            <person name="Cummins S.F."/>
            <person name="Goodstein D.M."/>
            <person name="Harris C."/>
            <person name="Jackson D.J."/>
            <person name="Leys S.P."/>
            <person name="Shu S."/>
            <person name="Woodcroft B.J."/>
            <person name="Vervoort M."/>
            <person name="Kosik K.S."/>
            <person name="Manning G."/>
            <person name="Degnan B.M."/>
            <person name="Rokhsar D.S."/>
        </authorList>
    </citation>
    <scope>NUCLEOTIDE SEQUENCE [LARGE SCALE GENOMIC DNA]</scope>
</reference>
<evidence type="ECO:0000313" key="6">
    <source>
        <dbReference type="EnsemblMetazoa" id="Aqu2.1.37258_001"/>
    </source>
</evidence>
<keyword evidence="2" id="KW-0539">Nucleus</keyword>
<organism evidence="6">
    <name type="scientific">Amphimedon queenslandica</name>
    <name type="common">Sponge</name>
    <dbReference type="NCBI Taxonomy" id="400682"/>
    <lineage>
        <taxon>Eukaryota</taxon>
        <taxon>Metazoa</taxon>
        <taxon>Porifera</taxon>
        <taxon>Demospongiae</taxon>
        <taxon>Heteroscleromorpha</taxon>
        <taxon>Haplosclerida</taxon>
        <taxon>Niphatidae</taxon>
        <taxon>Amphimedon</taxon>
    </lineage>
</organism>
<dbReference type="GO" id="GO:0031507">
    <property type="term" value="P:heterochromatin formation"/>
    <property type="evidence" value="ECO:0007669"/>
    <property type="project" value="TreeGrafter"/>
</dbReference>
<evidence type="ECO:0000259" key="5">
    <source>
        <dbReference type="Pfam" id="PF00808"/>
    </source>
</evidence>
<dbReference type="STRING" id="400682.A0A1X7VB98"/>
<dbReference type="KEGG" id="aqu:100636363"/>
<dbReference type="PANTHER" id="PTHR46172:SF1">
    <property type="entry name" value="DNA POLYMERASE EPSILON SUBUNIT 3"/>
    <property type="match status" value="1"/>
</dbReference>
<dbReference type="AlphaFoldDB" id="A0A1X7VB98"/>
<dbReference type="FunCoup" id="A0A1X7VB98">
    <property type="interactions" value="189"/>
</dbReference>
<dbReference type="PANTHER" id="PTHR46172">
    <property type="entry name" value="DNA POLYMERASE EPSILON SUBUNIT 3"/>
    <property type="match status" value="1"/>
</dbReference>
<feature type="domain" description="Transcription factor CBF/NF-Y/archaeal histone" evidence="5">
    <location>
        <begin position="9"/>
        <end position="72"/>
    </location>
</feature>
<dbReference type="InterPro" id="IPR003958">
    <property type="entry name" value="CBFA_NFYB_domain"/>
</dbReference>
<sequence>MAENLDDINFPASSVARIIKEALPEGVNVSKEAKAAIGRAASIFVLYATSCANNYTSKAKRKTIIPSDIFSAAEDMEFQEFVPEMKESLEAFKKSQKEKKDAAADRKRKQQQQQLESPAEPPPTTSPGFSVPSEQDVVAVATVAHDNSGEGSKVQEEEMETEEIPNETIASS</sequence>
<dbReference type="InterPro" id="IPR009072">
    <property type="entry name" value="Histone-fold"/>
</dbReference>
<name>A0A1X7VB98_AMPQE</name>
<gene>
    <name evidence="6" type="primary">100636363</name>
</gene>
<dbReference type="OrthoDB" id="1707486at2759"/>
<dbReference type="EnsemblMetazoa" id="Aqu2.1.37258_001">
    <property type="protein sequence ID" value="Aqu2.1.37258_001"/>
    <property type="gene ID" value="Aqu2.1.37258"/>
</dbReference>
<reference evidence="6" key="2">
    <citation type="submission" date="2017-05" db="UniProtKB">
        <authorList>
            <consortium name="EnsemblMetazoa"/>
        </authorList>
    </citation>
    <scope>IDENTIFICATION</scope>
</reference>
<feature type="region of interest" description="Disordered" evidence="4">
    <location>
        <begin position="92"/>
        <end position="172"/>
    </location>
</feature>
<evidence type="ECO:0000256" key="1">
    <source>
        <dbReference type="ARBA" id="ARBA00004123"/>
    </source>
</evidence>
<dbReference type="GO" id="GO:0031490">
    <property type="term" value="F:chromatin DNA binding"/>
    <property type="evidence" value="ECO:0007669"/>
    <property type="project" value="TreeGrafter"/>
</dbReference>
<dbReference type="GO" id="GO:0046982">
    <property type="term" value="F:protein heterodimerization activity"/>
    <property type="evidence" value="ECO:0007669"/>
    <property type="project" value="InterPro"/>
</dbReference>
<keyword evidence="7" id="KW-1185">Reference proteome</keyword>
<dbReference type="InParanoid" id="A0A1X7VB98"/>
<accession>A0A1X7VB98</accession>
<dbReference type="GO" id="GO:0006974">
    <property type="term" value="P:DNA damage response"/>
    <property type="evidence" value="ECO:0007669"/>
    <property type="project" value="TreeGrafter"/>
</dbReference>
<comment type="subcellular location">
    <subcellularLocation>
        <location evidence="1">Nucleus</location>
    </subcellularLocation>
</comment>